<keyword evidence="1" id="KW-1133">Transmembrane helix</keyword>
<feature type="transmembrane region" description="Helical" evidence="1">
    <location>
        <begin position="12"/>
        <end position="29"/>
    </location>
</feature>
<dbReference type="AlphaFoldDB" id="A0A1H6LCG0"/>
<protein>
    <submittedName>
        <fullName evidence="2">Uncharacterized protein</fullName>
    </submittedName>
</protein>
<accession>A0A1H6LCG0</accession>
<evidence type="ECO:0000313" key="3">
    <source>
        <dbReference type="Proteomes" id="UP000198555"/>
    </source>
</evidence>
<evidence type="ECO:0000256" key="1">
    <source>
        <dbReference type="SAM" id="Phobius"/>
    </source>
</evidence>
<dbReference type="EMBL" id="FNWX01000035">
    <property type="protein sequence ID" value="SEH82315.1"/>
    <property type="molecule type" value="Genomic_DNA"/>
</dbReference>
<proteinExistence type="predicted"/>
<dbReference type="STRING" id="420404.SAMN05421793_13517"/>
<evidence type="ECO:0000313" key="2">
    <source>
        <dbReference type="EMBL" id="SEH82315.1"/>
    </source>
</evidence>
<sequence length="119" mass="13733">MLIRENKIFRTVFSAFVAVSYLFVVLFSAELHNHNTDIFKDLSFKKSELKITKSGQDKQSSGDCLSCHFVATGNSLLPEQFTFHFENYTREVRTMISVQEKIWSQTKFSFQLRGPPTIA</sequence>
<keyword evidence="1" id="KW-0472">Membrane</keyword>
<keyword evidence="3" id="KW-1185">Reference proteome</keyword>
<keyword evidence="1" id="KW-0812">Transmembrane</keyword>
<name>A0A1H6LCG0_9FLAO</name>
<organism evidence="2 3">
    <name type="scientific">Epilithonimonas hominis</name>
    <dbReference type="NCBI Taxonomy" id="420404"/>
    <lineage>
        <taxon>Bacteria</taxon>
        <taxon>Pseudomonadati</taxon>
        <taxon>Bacteroidota</taxon>
        <taxon>Flavobacteriia</taxon>
        <taxon>Flavobacteriales</taxon>
        <taxon>Weeksellaceae</taxon>
        <taxon>Chryseobacterium group</taxon>
        <taxon>Epilithonimonas</taxon>
    </lineage>
</organism>
<dbReference type="RefSeq" id="WP_089770591.1">
    <property type="nucleotide sequence ID" value="NZ_DAMACK010000048.1"/>
</dbReference>
<dbReference type="Proteomes" id="UP000198555">
    <property type="component" value="Unassembled WGS sequence"/>
</dbReference>
<gene>
    <name evidence="2" type="ORF">SAMN05421793_13517</name>
</gene>
<reference evidence="3" key="1">
    <citation type="submission" date="2016-10" db="EMBL/GenBank/DDBJ databases">
        <authorList>
            <person name="Varghese N."/>
            <person name="Submissions S."/>
        </authorList>
    </citation>
    <scope>NUCLEOTIDE SEQUENCE [LARGE SCALE GENOMIC DNA]</scope>
    <source>
        <strain evidence="3">DSM 19326</strain>
    </source>
</reference>